<name>A0ABV4DP40_9LACO</name>
<gene>
    <name evidence="4" type="ORF">AALT52_04945</name>
</gene>
<dbReference type="Gene3D" id="3.40.50.850">
    <property type="entry name" value="Isochorismatase-like"/>
    <property type="match status" value="1"/>
</dbReference>
<evidence type="ECO:0000259" key="3">
    <source>
        <dbReference type="Pfam" id="PF00857"/>
    </source>
</evidence>
<evidence type="ECO:0000313" key="5">
    <source>
        <dbReference type="Proteomes" id="UP001565236"/>
    </source>
</evidence>
<dbReference type="InterPro" id="IPR036380">
    <property type="entry name" value="Isochorismatase-like_sf"/>
</dbReference>
<keyword evidence="5" id="KW-1185">Reference proteome</keyword>
<accession>A0ABV4DP40</accession>
<keyword evidence="2 4" id="KW-0378">Hydrolase</keyword>
<dbReference type="PANTHER" id="PTHR43540">
    <property type="entry name" value="PEROXYUREIDOACRYLATE/UREIDOACRYLATE AMIDOHYDROLASE-RELATED"/>
    <property type="match status" value="1"/>
</dbReference>
<evidence type="ECO:0000256" key="2">
    <source>
        <dbReference type="ARBA" id="ARBA00022801"/>
    </source>
</evidence>
<feature type="domain" description="Isochorismatase-like" evidence="3">
    <location>
        <begin position="4"/>
        <end position="177"/>
    </location>
</feature>
<organism evidence="4 5">
    <name type="scientific">Ligilactobacillus faecis</name>
    <dbReference type="NCBI Taxonomy" id="762833"/>
    <lineage>
        <taxon>Bacteria</taxon>
        <taxon>Bacillati</taxon>
        <taxon>Bacillota</taxon>
        <taxon>Bacilli</taxon>
        <taxon>Lactobacillales</taxon>
        <taxon>Lactobacillaceae</taxon>
        <taxon>Ligilactobacillus</taxon>
    </lineage>
</organism>
<proteinExistence type="inferred from homology"/>
<sequence>MKKALLLIDYTNDFIATDGALSCQEPGQALEKTLVTAADDFLANGDYVILPTDTHQKDDPYHPETKLYPPHNIEGTWGHELYGKLNTWYQKHQNDPHVFKFAKDRYSSFQNTGLDNFLRTHQIETLCLAGVCTDICVLHTAVSAYNLNYQLEILEKGVASFDPRGHKWALNHFKNALGAKLV</sequence>
<protein>
    <submittedName>
        <fullName evidence="4">Isochorismatase family cysteine hydrolase</fullName>
        <ecNumber evidence="4">3.-.-.-</ecNumber>
    </submittedName>
</protein>
<dbReference type="Proteomes" id="UP001565236">
    <property type="component" value="Unassembled WGS sequence"/>
</dbReference>
<dbReference type="GO" id="GO:0016787">
    <property type="term" value="F:hydrolase activity"/>
    <property type="evidence" value="ECO:0007669"/>
    <property type="project" value="UniProtKB-KW"/>
</dbReference>
<evidence type="ECO:0000313" key="4">
    <source>
        <dbReference type="EMBL" id="MEY8662238.1"/>
    </source>
</evidence>
<dbReference type="EC" id="3.-.-.-" evidence="4"/>
<dbReference type="PANTHER" id="PTHR43540:SF10">
    <property type="entry name" value="ISOCHORISMATASE"/>
    <property type="match status" value="1"/>
</dbReference>
<dbReference type="InterPro" id="IPR050272">
    <property type="entry name" value="Isochorismatase-like_hydrls"/>
</dbReference>
<reference evidence="4 5" key="1">
    <citation type="submission" date="2024-03" db="EMBL/GenBank/DDBJ databases">
        <title>Mouse gut bacterial collection (mGBC) of GemPharmatech.</title>
        <authorList>
            <person name="He Y."/>
            <person name="Dong L."/>
            <person name="Wu D."/>
            <person name="Gao X."/>
            <person name="Lin Z."/>
        </authorList>
    </citation>
    <scope>NUCLEOTIDE SEQUENCE [LARGE SCALE GENOMIC DNA]</scope>
    <source>
        <strain evidence="4 5">15-30</strain>
    </source>
</reference>
<comment type="caution">
    <text evidence="4">The sequence shown here is derived from an EMBL/GenBank/DDBJ whole genome shotgun (WGS) entry which is preliminary data.</text>
</comment>
<dbReference type="SUPFAM" id="SSF52499">
    <property type="entry name" value="Isochorismatase-like hydrolases"/>
    <property type="match status" value="1"/>
</dbReference>
<dbReference type="Pfam" id="PF00857">
    <property type="entry name" value="Isochorismatase"/>
    <property type="match status" value="1"/>
</dbReference>
<dbReference type="InterPro" id="IPR000868">
    <property type="entry name" value="Isochorismatase-like_dom"/>
</dbReference>
<dbReference type="EMBL" id="JBCLUF010000014">
    <property type="protein sequence ID" value="MEY8662238.1"/>
    <property type="molecule type" value="Genomic_DNA"/>
</dbReference>
<evidence type="ECO:0000256" key="1">
    <source>
        <dbReference type="ARBA" id="ARBA00006336"/>
    </source>
</evidence>
<dbReference type="RefSeq" id="WP_369941672.1">
    <property type="nucleotide sequence ID" value="NZ_JBCLUF010000014.1"/>
</dbReference>
<comment type="similarity">
    <text evidence="1">Belongs to the isochorismatase family.</text>
</comment>
<dbReference type="CDD" id="cd00431">
    <property type="entry name" value="cysteine_hydrolases"/>
    <property type="match status" value="1"/>
</dbReference>